<evidence type="ECO:0000256" key="5">
    <source>
        <dbReference type="ARBA" id="ARBA00022763"/>
    </source>
</evidence>
<dbReference type="InterPro" id="IPR036187">
    <property type="entry name" value="DNA_mismatch_repair_MutS_sf"/>
</dbReference>
<dbReference type="PIRSF" id="PIRSF005813">
    <property type="entry name" value="MSH2"/>
    <property type="match status" value="1"/>
</dbReference>
<dbReference type="InterPro" id="IPR007695">
    <property type="entry name" value="DNA_mismatch_repair_MutS-lik_N"/>
</dbReference>
<dbReference type="Pfam" id="PF05192">
    <property type="entry name" value="MutS_III"/>
    <property type="match status" value="1"/>
</dbReference>
<dbReference type="OrthoDB" id="295033at2759"/>
<feature type="domain" description="DNA mismatch repair proteins mutS family" evidence="12">
    <location>
        <begin position="772"/>
        <end position="788"/>
    </location>
</feature>
<dbReference type="Pfam" id="PF05188">
    <property type="entry name" value="MutS_II"/>
    <property type="match status" value="1"/>
</dbReference>
<name>A0A2Z7DG36_9LAMI</name>
<dbReference type="PANTHER" id="PTHR11361:SF35">
    <property type="entry name" value="DNA MISMATCH REPAIR PROTEIN MSH2"/>
    <property type="match status" value="1"/>
</dbReference>
<keyword evidence="6" id="KW-0067">ATP-binding</keyword>
<evidence type="ECO:0000256" key="1">
    <source>
        <dbReference type="ARBA" id="ARBA00004123"/>
    </source>
</evidence>
<dbReference type="FunFam" id="3.40.50.300:FF:000925">
    <property type="entry name" value="DNA mismatch repair protein MSH2"/>
    <property type="match status" value="1"/>
</dbReference>
<evidence type="ECO:0000256" key="10">
    <source>
        <dbReference type="ARBA" id="ARBA00073545"/>
    </source>
</evidence>
<dbReference type="SUPFAM" id="SSF53150">
    <property type="entry name" value="DNA repair protein MutS, domain II"/>
    <property type="match status" value="1"/>
</dbReference>
<dbReference type="InterPro" id="IPR032642">
    <property type="entry name" value="Msh2_ATP-bd"/>
</dbReference>
<evidence type="ECO:0000256" key="8">
    <source>
        <dbReference type="ARBA" id="ARBA00023204"/>
    </source>
</evidence>
<evidence type="ECO:0000256" key="3">
    <source>
        <dbReference type="ARBA" id="ARBA00019549"/>
    </source>
</evidence>
<dbReference type="GO" id="GO:0032301">
    <property type="term" value="C:MutSalpha complex"/>
    <property type="evidence" value="ECO:0007669"/>
    <property type="project" value="TreeGrafter"/>
</dbReference>
<dbReference type="CDD" id="cd03285">
    <property type="entry name" value="ABC_MSH2_euk"/>
    <property type="match status" value="1"/>
</dbReference>
<comment type="subcellular location">
    <subcellularLocation>
        <location evidence="1">Nucleus</location>
    </subcellularLocation>
</comment>
<proteinExistence type="inferred from homology"/>
<dbReference type="GO" id="GO:0005524">
    <property type="term" value="F:ATP binding"/>
    <property type="evidence" value="ECO:0007669"/>
    <property type="project" value="UniProtKB-KW"/>
</dbReference>
<dbReference type="AlphaFoldDB" id="A0A2Z7DG36"/>
<dbReference type="Gene3D" id="1.10.1420.10">
    <property type="match status" value="2"/>
</dbReference>
<dbReference type="Gene3D" id="3.30.420.110">
    <property type="entry name" value="MutS, connector domain"/>
    <property type="match status" value="1"/>
</dbReference>
<accession>A0A2Z7DG36</accession>
<dbReference type="Gene3D" id="3.40.1170.10">
    <property type="entry name" value="DNA repair protein MutS, domain I"/>
    <property type="match status" value="1"/>
</dbReference>
<evidence type="ECO:0000256" key="2">
    <source>
        <dbReference type="ARBA" id="ARBA00006271"/>
    </source>
</evidence>
<evidence type="ECO:0000256" key="11">
    <source>
        <dbReference type="RuleBase" id="RU003756"/>
    </source>
</evidence>
<dbReference type="Gene3D" id="3.40.50.300">
    <property type="entry name" value="P-loop containing nucleotide triphosphate hydrolases"/>
    <property type="match status" value="1"/>
</dbReference>
<reference evidence="13 14" key="1">
    <citation type="journal article" date="2015" name="Proc. Natl. Acad. Sci. U.S.A.">
        <title>The resurrection genome of Boea hygrometrica: A blueprint for survival of dehydration.</title>
        <authorList>
            <person name="Xiao L."/>
            <person name="Yang G."/>
            <person name="Zhang L."/>
            <person name="Yang X."/>
            <person name="Zhao S."/>
            <person name="Ji Z."/>
            <person name="Zhou Q."/>
            <person name="Hu M."/>
            <person name="Wang Y."/>
            <person name="Chen M."/>
            <person name="Xu Y."/>
            <person name="Jin H."/>
            <person name="Xiao X."/>
            <person name="Hu G."/>
            <person name="Bao F."/>
            <person name="Hu Y."/>
            <person name="Wan P."/>
            <person name="Li L."/>
            <person name="Deng X."/>
            <person name="Kuang T."/>
            <person name="Xiang C."/>
            <person name="Zhu J.K."/>
            <person name="Oliver M.J."/>
            <person name="He Y."/>
        </authorList>
    </citation>
    <scope>NUCLEOTIDE SEQUENCE [LARGE SCALE GENOMIC DNA]</scope>
    <source>
        <strain evidence="14">cv. XS01</strain>
    </source>
</reference>
<keyword evidence="4 11" id="KW-0547">Nucleotide-binding</keyword>
<dbReference type="SUPFAM" id="SSF48334">
    <property type="entry name" value="DNA repair protein MutS, domain III"/>
    <property type="match status" value="1"/>
</dbReference>
<evidence type="ECO:0000313" key="14">
    <source>
        <dbReference type="Proteomes" id="UP000250235"/>
    </source>
</evidence>
<dbReference type="InterPro" id="IPR007861">
    <property type="entry name" value="DNA_mismatch_repair_MutS_clamp"/>
</dbReference>
<dbReference type="GO" id="GO:0006312">
    <property type="term" value="P:mitotic recombination"/>
    <property type="evidence" value="ECO:0007669"/>
    <property type="project" value="TreeGrafter"/>
</dbReference>
<dbReference type="SUPFAM" id="SSF52540">
    <property type="entry name" value="P-loop containing nucleoside triphosphate hydrolases"/>
    <property type="match status" value="1"/>
</dbReference>
<dbReference type="FunFam" id="3.30.420.110:FF:000002">
    <property type="entry name" value="DNA mismatch repair protein"/>
    <property type="match status" value="1"/>
</dbReference>
<dbReference type="Proteomes" id="UP000250235">
    <property type="component" value="Unassembled WGS sequence"/>
</dbReference>
<dbReference type="Pfam" id="PF00488">
    <property type="entry name" value="MutS_V"/>
    <property type="match status" value="1"/>
</dbReference>
<dbReference type="GO" id="GO:0051053">
    <property type="term" value="P:negative regulation of DNA metabolic process"/>
    <property type="evidence" value="ECO:0007669"/>
    <property type="project" value="UniProtKB-ARBA"/>
</dbReference>
<evidence type="ECO:0000313" key="13">
    <source>
        <dbReference type="EMBL" id="KZV56503.1"/>
    </source>
</evidence>
<comment type="similarity">
    <text evidence="2 11">Belongs to the DNA mismatch repair MutS family.</text>
</comment>
<dbReference type="GO" id="GO:0140664">
    <property type="term" value="F:ATP-dependent DNA damage sensor activity"/>
    <property type="evidence" value="ECO:0007669"/>
    <property type="project" value="InterPro"/>
</dbReference>
<organism evidence="13 14">
    <name type="scientific">Dorcoceras hygrometricum</name>
    <dbReference type="NCBI Taxonomy" id="472368"/>
    <lineage>
        <taxon>Eukaryota</taxon>
        <taxon>Viridiplantae</taxon>
        <taxon>Streptophyta</taxon>
        <taxon>Embryophyta</taxon>
        <taxon>Tracheophyta</taxon>
        <taxon>Spermatophyta</taxon>
        <taxon>Magnoliopsida</taxon>
        <taxon>eudicotyledons</taxon>
        <taxon>Gunneridae</taxon>
        <taxon>Pentapetalae</taxon>
        <taxon>asterids</taxon>
        <taxon>lamiids</taxon>
        <taxon>Lamiales</taxon>
        <taxon>Gesneriaceae</taxon>
        <taxon>Didymocarpoideae</taxon>
        <taxon>Trichosporeae</taxon>
        <taxon>Loxocarpinae</taxon>
        <taxon>Dorcoceras</taxon>
    </lineage>
</organism>
<dbReference type="SMART" id="SM00533">
    <property type="entry name" value="MUTSd"/>
    <property type="match status" value="1"/>
</dbReference>
<comment type="function">
    <text evidence="11">Component of the post-replicative DNA mismatch repair system (MMR).</text>
</comment>
<evidence type="ECO:0000256" key="4">
    <source>
        <dbReference type="ARBA" id="ARBA00022741"/>
    </source>
</evidence>
<keyword evidence="5 11" id="KW-0227">DNA damage</keyword>
<dbReference type="InterPro" id="IPR045076">
    <property type="entry name" value="MutS"/>
</dbReference>
<dbReference type="InterPro" id="IPR016151">
    <property type="entry name" value="DNA_mismatch_repair_MutS_N"/>
</dbReference>
<dbReference type="GO" id="GO:0006298">
    <property type="term" value="P:mismatch repair"/>
    <property type="evidence" value="ECO:0007669"/>
    <property type="project" value="InterPro"/>
</dbReference>
<dbReference type="InterPro" id="IPR011184">
    <property type="entry name" value="DNA_mismatch_repair_Msh2"/>
</dbReference>
<dbReference type="Pfam" id="PF05190">
    <property type="entry name" value="MutS_IV"/>
    <property type="match status" value="1"/>
</dbReference>
<gene>
    <name evidence="13" type="ORF">F511_22311</name>
</gene>
<keyword evidence="8 11" id="KW-0234">DNA repair</keyword>
<dbReference type="Pfam" id="PF01624">
    <property type="entry name" value="MutS_I"/>
    <property type="match status" value="1"/>
</dbReference>
<dbReference type="FunFam" id="3.40.1170.10:FF:000003">
    <property type="entry name" value="DNA mismatch repair protein"/>
    <property type="match status" value="1"/>
</dbReference>
<keyword evidence="9" id="KW-0539">Nucleus</keyword>
<dbReference type="EMBL" id="KQ988193">
    <property type="protein sequence ID" value="KZV56503.1"/>
    <property type="molecule type" value="Genomic_DNA"/>
</dbReference>
<sequence>MDQDLEEQNRLPELKLDAKQTQGFLSFFKRLPRDPRAIRFFDRRDYYTTHGENAIFISKTYYHTTTALRLLGSGSDAISSVSVSKNMFETVVRDLLLQRTDHTLELYEGTGANWRLVKSGTPGNLGSFEDILFANNDMQDSPVIVAIALNIRENVRNVGLSYIDLTRRILGLAEFSDDSHFTNVESALVALGCKECLLSEEISNFSEYKPLMDAFSRCGVMITERKKTDFKVRDLDQDLCRLAKGSNDSVRDLLSEFDISQGALACIVSYVDLLADESNYGNYTVQRYDLDSYMRLDSAAMRALNVFESKTDANKNFSLFGLLNRTCTAGMGKRLLHLWLKQPSLDVNEINSRLDLVQAFVEDGTVRQDLRQHLKRISDIERLVCCLEKKRASLVHVVKLYQVFSSLDGYFNNARAAKLCSRIFGKKAETAFWKSSIRLPYIKSALEQYSGQFCSLIRERYLDTLEKWMGDAHLNRFISLVEVAIDLDQLENGEYMISADYDTQLSVLKSEQESLGQQIHELHINAAKDLDLAPDKALKLEKGTQYGHVFRITKKEEPKVRKKLNTHFIILETRKDGVKFTNTKLKKISDQYQKVVEEYKNCQKELVAKVVQTVATFSEVFEGIAGPISELDVLLGFADLAANCPTPYTRPTINPPDMGDIILEGSRHPCVEAQDWVNFIPNDCKLIRENSWFQIITGPNMGGKSTFIRQVGVNVMMAQIGSFVPCESASISVRDCIFARVGAGDCQMRGVSTFMQEMLETASILKGATDKSLIIIDELGRGTSTYDGFGLAWAICEHIIEVIKAPTLFATHFHELTSLAHDNTDDNLSSKKHKGVANFHVSAHIDPSIRKLTMLYKVEPGACDQSFGIHVAEFANFPESVVALARAKASELEDFSPMEILRNDAEEVIPNRKRKWDADDVSRGAERARQFLKDFSELPLDKMDLNQALEQVKKLTDGLEKDAENNCWLQKLF</sequence>
<evidence type="ECO:0000256" key="6">
    <source>
        <dbReference type="ARBA" id="ARBA00022840"/>
    </source>
</evidence>
<keyword evidence="7 11" id="KW-0238">DNA-binding</keyword>
<keyword evidence="14" id="KW-1185">Reference proteome</keyword>
<evidence type="ECO:0000256" key="7">
    <source>
        <dbReference type="ARBA" id="ARBA00023125"/>
    </source>
</evidence>
<evidence type="ECO:0000259" key="12">
    <source>
        <dbReference type="PROSITE" id="PS00486"/>
    </source>
</evidence>
<protein>
    <recommendedName>
        <fullName evidence="10">DNA mismatch repair protein MSH2</fullName>
    </recommendedName>
    <alternativeName>
        <fullName evidence="3">DNA mismatch repair protein Msh2</fullName>
    </alternativeName>
</protein>
<dbReference type="PANTHER" id="PTHR11361">
    <property type="entry name" value="DNA MISMATCH REPAIR PROTEIN MUTS FAMILY MEMBER"/>
    <property type="match status" value="1"/>
</dbReference>
<dbReference type="InterPro" id="IPR007696">
    <property type="entry name" value="DNA_mismatch_repair_MutS_core"/>
</dbReference>
<dbReference type="SMART" id="SM00534">
    <property type="entry name" value="MUTSac"/>
    <property type="match status" value="1"/>
</dbReference>
<dbReference type="GO" id="GO:0030983">
    <property type="term" value="F:mismatched DNA binding"/>
    <property type="evidence" value="ECO:0007669"/>
    <property type="project" value="InterPro"/>
</dbReference>
<dbReference type="InterPro" id="IPR000432">
    <property type="entry name" value="DNA_mismatch_repair_MutS_C"/>
</dbReference>
<dbReference type="InterPro" id="IPR007860">
    <property type="entry name" value="DNA_mmatch_repair_MutS_con_dom"/>
</dbReference>
<dbReference type="InterPro" id="IPR027417">
    <property type="entry name" value="P-loop_NTPase"/>
</dbReference>
<evidence type="ECO:0000256" key="9">
    <source>
        <dbReference type="ARBA" id="ARBA00023242"/>
    </source>
</evidence>
<dbReference type="PROSITE" id="PS00486">
    <property type="entry name" value="DNA_MISMATCH_REPAIR_2"/>
    <property type="match status" value="1"/>
</dbReference>
<dbReference type="InterPro" id="IPR036678">
    <property type="entry name" value="MutS_con_dom_sf"/>
</dbReference>